<evidence type="ECO:0000256" key="2">
    <source>
        <dbReference type="ARBA" id="ARBA00007577"/>
    </source>
</evidence>
<sequence>MRKLETMYELAASENLNLCVGTGIVMMTSLVSLGLQHRFGQLIDTISSKSEVLVQSCTVILCFFAFLSALAFFKYYFLETAADRVRNRIRVRFFSCMLIQPMTFFDHYGSAGLINRLSDDANLLADTTTKQLAQGLGEIFTVIVFTYQMITLSRSLSIVAFCIFIPLAGLTLLLGLGLRYLRAEVQSRIANSMQVAHERISAVSTVRAFCKESEEISHFSTECDKVLAISWKSTLVHAFFHSAMDLSNGVMIVGVMYWGGRLLYQSHISPGTLITFLLYARVVGKAMKGVSFFYTSLVKGMSASERIQEVIETLPGKGGQETDVGEGTRTLDTVEGNIRFHSVSFAYADNPVLSEINLDIPAGGIFAVFGASGAGKTTLARLLLRLYDVKDGEGTIKLDGVNIRSLEPEWLRRQIGYVSQDPVLFSGSIRTNILYGMASGTNIPADQLDSLLYKAAKDANALEFILRLPDKFETLVGERGELLSGGQRQRIAIARALIKNPKILLFDEATSACDLENERLIQEALDGIGKNRTVIIIAHRMSSIKIAAKIAVIEDGKSAEVGSYQNLMAIPFGKFKRLVDGPGT</sequence>
<comment type="similarity">
    <text evidence="2">Belongs to the ABC transporter superfamily. ABCB family. Multidrug resistance exporter (TC 3.A.1.201) subfamily.</text>
</comment>
<dbReference type="InterPro" id="IPR011527">
    <property type="entry name" value="ABC1_TM_dom"/>
</dbReference>
<organism evidence="11 12">
    <name type="scientific">Folsomia candida</name>
    <name type="common">Springtail</name>
    <dbReference type="NCBI Taxonomy" id="158441"/>
    <lineage>
        <taxon>Eukaryota</taxon>
        <taxon>Metazoa</taxon>
        <taxon>Ecdysozoa</taxon>
        <taxon>Arthropoda</taxon>
        <taxon>Hexapoda</taxon>
        <taxon>Collembola</taxon>
        <taxon>Entomobryomorpha</taxon>
        <taxon>Isotomoidea</taxon>
        <taxon>Isotomidae</taxon>
        <taxon>Proisotominae</taxon>
        <taxon>Folsomia</taxon>
    </lineage>
</organism>
<dbReference type="SUPFAM" id="SSF90123">
    <property type="entry name" value="ABC transporter transmembrane region"/>
    <property type="match status" value="1"/>
</dbReference>
<evidence type="ECO:0000256" key="6">
    <source>
        <dbReference type="ARBA" id="ARBA00022989"/>
    </source>
</evidence>
<evidence type="ECO:0000256" key="1">
    <source>
        <dbReference type="ARBA" id="ARBA00004141"/>
    </source>
</evidence>
<proteinExistence type="inferred from homology"/>
<dbReference type="OrthoDB" id="6500128at2759"/>
<evidence type="ECO:0000256" key="8">
    <source>
        <dbReference type="SAM" id="Phobius"/>
    </source>
</evidence>
<dbReference type="Proteomes" id="UP000198287">
    <property type="component" value="Unassembled WGS sequence"/>
</dbReference>
<dbReference type="InterPro" id="IPR036640">
    <property type="entry name" value="ABC1_TM_sf"/>
</dbReference>
<name>A0A226EV75_FOLCA</name>
<keyword evidence="6 8" id="KW-1133">Transmembrane helix</keyword>
<feature type="transmembrane region" description="Helical" evidence="8">
    <location>
        <begin position="156"/>
        <end position="178"/>
    </location>
</feature>
<dbReference type="PANTHER" id="PTHR43394:SF27">
    <property type="entry name" value="ATP-DEPENDENT TRANSLOCASE ABCB1-LIKE"/>
    <property type="match status" value="1"/>
</dbReference>
<dbReference type="GO" id="GO:0016887">
    <property type="term" value="F:ATP hydrolysis activity"/>
    <property type="evidence" value="ECO:0007669"/>
    <property type="project" value="InterPro"/>
</dbReference>
<dbReference type="Gene3D" id="1.20.1560.10">
    <property type="entry name" value="ABC transporter type 1, transmembrane domain"/>
    <property type="match status" value="1"/>
</dbReference>
<evidence type="ECO:0000313" key="11">
    <source>
        <dbReference type="EMBL" id="OXA61108.1"/>
    </source>
</evidence>
<dbReference type="EMBL" id="LNIX01000002">
    <property type="protein sequence ID" value="OXA61108.1"/>
    <property type="molecule type" value="Genomic_DNA"/>
</dbReference>
<feature type="domain" description="ABC transporter" evidence="9">
    <location>
        <begin position="338"/>
        <end position="580"/>
    </location>
</feature>
<dbReference type="GO" id="GO:0015421">
    <property type="term" value="F:ABC-type oligopeptide transporter activity"/>
    <property type="evidence" value="ECO:0007669"/>
    <property type="project" value="TreeGrafter"/>
</dbReference>
<dbReference type="InterPro" id="IPR003439">
    <property type="entry name" value="ABC_transporter-like_ATP-bd"/>
</dbReference>
<dbReference type="PANTHER" id="PTHR43394">
    <property type="entry name" value="ATP-DEPENDENT PERMEASE MDL1, MITOCHONDRIAL"/>
    <property type="match status" value="1"/>
</dbReference>
<evidence type="ECO:0000256" key="3">
    <source>
        <dbReference type="ARBA" id="ARBA00022692"/>
    </source>
</evidence>
<dbReference type="InterPro" id="IPR003593">
    <property type="entry name" value="AAA+_ATPase"/>
</dbReference>
<dbReference type="GO" id="GO:0005743">
    <property type="term" value="C:mitochondrial inner membrane"/>
    <property type="evidence" value="ECO:0007669"/>
    <property type="project" value="TreeGrafter"/>
</dbReference>
<dbReference type="CDD" id="cd18557">
    <property type="entry name" value="ABC_6TM_TAP_ABCB8_10_like"/>
    <property type="match status" value="1"/>
</dbReference>
<dbReference type="InterPro" id="IPR027417">
    <property type="entry name" value="P-loop_NTPase"/>
</dbReference>
<evidence type="ECO:0000259" key="9">
    <source>
        <dbReference type="PROSITE" id="PS50893"/>
    </source>
</evidence>
<dbReference type="GO" id="GO:0005524">
    <property type="term" value="F:ATP binding"/>
    <property type="evidence" value="ECO:0007669"/>
    <property type="project" value="UniProtKB-KW"/>
</dbReference>
<dbReference type="GO" id="GO:0090374">
    <property type="term" value="P:oligopeptide export from mitochondrion"/>
    <property type="evidence" value="ECO:0007669"/>
    <property type="project" value="TreeGrafter"/>
</dbReference>
<feature type="transmembrane region" description="Helical" evidence="8">
    <location>
        <begin position="53"/>
        <end position="78"/>
    </location>
</feature>
<accession>A0A226EV75</accession>
<dbReference type="SUPFAM" id="SSF52540">
    <property type="entry name" value="P-loop containing nucleoside triphosphate hydrolases"/>
    <property type="match status" value="1"/>
</dbReference>
<gene>
    <name evidence="11" type="ORF">Fcan01_04486</name>
</gene>
<feature type="transmembrane region" description="Helical" evidence="8">
    <location>
        <begin position="12"/>
        <end position="33"/>
    </location>
</feature>
<protein>
    <submittedName>
        <fullName evidence="11">ATP-binding cassette sub-family B member 10, mitochondrial</fullName>
    </submittedName>
</protein>
<evidence type="ECO:0000256" key="5">
    <source>
        <dbReference type="ARBA" id="ARBA00022840"/>
    </source>
</evidence>
<keyword evidence="4" id="KW-0547">Nucleotide-binding</keyword>
<dbReference type="STRING" id="158441.A0A226EV75"/>
<dbReference type="SMART" id="SM00382">
    <property type="entry name" value="AAA"/>
    <property type="match status" value="1"/>
</dbReference>
<keyword evidence="12" id="KW-1185">Reference proteome</keyword>
<dbReference type="Gene3D" id="3.40.50.300">
    <property type="entry name" value="P-loop containing nucleotide triphosphate hydrolases"/>
    <property type="match status" value="1"/>
</dbReference>
<dbReference type="PROSITE" id="PS50893">
    <property type="entry name" value="ABC_TRANSPORTER_2"/>
    <property type="match status" value="1"/>
</dbReference>
<dbReference type="PROSITE" id="PS00211">
    <property type="entry name" value="ABC_TRANSPORTER_1"/>
    <property type="match status" value="1"/>
</dbReference>
<dbReference type="Pfam" id="PF00005">
    <property type="entry name" value="ABC_tran"/>
    <property type="match status" value="1"/>
</dbReference>
<keyword evidence="7 8" id="KW-0472">Membrane</keyword>
<evidence type="ECO:0000256" key="7">
    <source>
        <dbReference type="ARBA" id="ARBA00023136"/>
    </source>
</evidence>
<dbReference type="AlphaFoldDB" id="A0A226EV75"/>
<dbReference type="InterPro" id="IPR039421">
    <property type="entry name" value="Type_1_exporter"/>
</dbReference>
<dbReference type="InterPro" id="IPR017871">
    <property type="entry name" value="ABC_transporter-like_CS"/>
</dbReference>
<dbReference type="Pfam" id="PF00664">
    <property type="entry name" value="ABC_membrane"/>
    <property type="match status" value="1"/>
</dbReference>
<dbReference type="FunFam" id="3.40.50.300:FF:000218">
    <property type="entry name" value="Multidrug ABC transporter ATP-binding protein"/>
    <property type="match status" value="1"/>
</dbReference>
<comment type="subcellular location">
    <subcellularLocation>
        <location evidence="1">Membrane</location>
        <topology evidence="1">Multi-pass membrane protein</topology>
    </subcellularLocation>
</comment>
<evidence type="ECO:0000259" key="10">
    <source>
        <dbReference type="PROSITE" id="PS50929"/>
    </source>
</evidence>
<feature type="domain" description="ABC transmembrane type-1" evidence="10">
    <location>
        <begin position="39"/>
        <end position="299"/>
    </location>
</feature>
<comment type="caution">
    <text evidence="11">The sequence shown here is derived from an EMBL/GenBank/DDBJ whole genome shotgun (WGS) entry which is preliminary data.</text>
</comment>
<evidence type="ECO:0000313" key="12">
    <source>
        <dbReference type="Proteomes" id="UP000198287"/>
    </source>
</evidence>
<evidence type="ECO:0000256" key="4">
    <source>
        <dbReference type="ARBA" id="ARBA00022741"/>
    </source>
</evidence>
<reference evidence="11 12" key="1">
    <citation type="submission" date="2015-12" db="EMBL/GenBank/DDBJ databases">
        <title>The genome of Folsomia candida.</title>
        <authorList>
            <person name="Faddeeva A."/>
            <person name="Derks M.F."/>
            <person name="Anvar Y."/>
            <person name="Smit S."/>
            <person name="Van Straalen N."/>
            <person name="Roelofs D."/>
        </authorList>
    </citation>
    <scope>NUCLEOTIDE SEQUENCE [LARGE SCALE GENOMIC DNA]</scope>
    <source>
        <strain evidence="11 12">VU population</strain>
        <tissue evidence="11">Whole body</tissue>
    </source>
</reference>
<dbReference type="PROSITE" id="PS50929">
    <property type="entry name" value="ABC_TM1F"/>
    <property type="match status" value="1"/>
</dbReference>
<keyword evidence="5 11" id="KW-0067">ATP-binding</keyword>
<keyword evidence="3 8" id="KW-0812">Transmembrane</keyword>